<dbReference type="Gramene" id="QL04p013873:mrna">
    <property type="protein sequence ID" value="QL04p013873:mrna:CDS:2"/>
    <property type="gene ID" value="QL04p013873"/>
</dbReference>
<accession>A0A7N2LCF6</accession>
<dbReference type="PANTHER" id="PTHR34418">
    <property type="entry name" value="NUCLEAR PORE COMPLEX PROTEIN NUP214 ISOFORM X1"/>
    <property type="match status" value="1"/>
</dbReference>
<dbReference type="EnsemblPlants" id="QL04p013873:mrna">
    <property type="protein sequence ID" value="QL04p013873:mrna:CDS:2"/>
    <property type="gene ID" value="QL04p013873"/>
</dbReference>
<dbReference type="GO" id="GO:0017056">
    <property type="term" value="F:structural constituent of nuclear pore"/>
    <property type="evidence" value="ECO:0007669"/>
    <property type="project" value="InterPro"/>
</dbReference>
<dbReference type="InParanoid" id="A0A7N2LCF6"/>
<protein>
    <submittedName>
        <fullName evidence="1">Uncharacterized protein</fullName>
    </submittedName>
</protein>
<dbReference type="Proteomes" id="UP000594261">
    <property type="component" value="Chromosome 4"/>
</dbReference>
<dbReference type="PANTHER" id="PTHR34418:SF3">
    <property type="entry name" value="NUCLEAR PORE COMPLEX PROTEIN NUP214"/>
    <property type="match status" value="1"/>
</dbReference>
<dbReference type="InterPro" id="IPR044694">
    <property type="entry name" value="NUP214"/>
</dbReference>
<dbReference type="AlphaFoldDB" id="A0A7N2LCF6"/>
<reference evidence="1 2" key="1">
    <citation type="journal article" date="2016" name="G3 (Bethesda)">
        <title>First Draft Assembly and Annotation of the Genome of a California Endemic Oak Quercus lobata Nee (Fagaceae).</title>
        <authorList>
            <person name="Sork V.L."/>
            <person name="Fitz-Gibbon S.T."/>
            <person name="Puiu D."/>
            <person name="Crepeau M."/>
            <person name="Gugger P.F."/>
            <person name="Sherman R."/>
            <person name="Stevens K."/>
            <person name="Langley C.H."/>
            <person name="Pellegrini M."/>
            <person name="Salzberg S.L."/>
        </authorList>
    </citation>
    <scope>NUCLEOTIDE SEQUENCE [LARGE SCALE GENOMIC DNA]</scope>
    <source>
        <strain evidence="1 2">cv. SW786</strain>
    </source>
</reference>
<dbReference type="EMBL" id="LRBV02000004">
    <property type="status" value="NOT_ANNOTATED_CDS"/>
    <property type="molecule type" value="Genomic_DNA"/>
</dbReference>
<dbReference type="GO" id="GO:0006405">
    <property type="term" value="P:RNA export from nucleus"/>
    <property type="evidence" value="ECO:0007669"/>
    <property type="project" value="InterPro"/>
</dbReference>
<evidence type="ECO:0000313" key="1">
    <source>
        <dbReference type="EnsemblPlants" id="QL04p013873:mrna:CDS:2"/>
    </source>
</evidence>
<proteinExistence type="predicted"/>
<keyword evidence="2" id="KW-1185">Reference proteome</keyword>
<organism evidence="1 2">
    <name type="scientific">Quercus lobata</name>
    <name type="common">Valley oak</name>
    <dbReference type="NCBI Taxonomy" id="97700"/>
    <lineage>
        <taxon>Eukaryota</taxon>
        <taxon>Viridiplantae</taxon>
        <taxon>Streptophyta</taxon>
        <taxon>Embryophyta</taxon>
        <taxon>Tracheophyta</taxon>
        <taxon>Spermatophyta</taxon>
        <taxon>Magnoliopsida</taxon>
        <taxon>eudicotyledons</taxon>
        <taxon>Gunneridae</taxon>
        <taxon>Pentapetalae</taxon>
        <taxon>rosids</taxon>
        <taxon>fabids</taxon>
        <taxon>Fagales</taxon>
        <taxon>Fagaceae</taxon>
        <taxon>Quercus</taxon>
    </lineage>
</organism>
<evidence type="ECO:0000313" key="2">
    <source>
        <dbReference type="Proteomes" id="UP000594261"/>
    </source>
</evidence>
<reference evidence="1" key="2">
    <citation type="submission" date="2021-01" db="UniProtKB">
        <authorList>
            <consortium name="EnsemblPlants"/>
        </authorList>
    </citation>
    <scope>IDENTIFICATION</scope>
</reference>
<sequence>MIELQDEIEGECVNNTDFYFDQIDEPLPIKPFDSDPIFDLQALPSQPLTVFELHRLIFVAHSDGFYVART</sequence>
<name>A0A7N2LCF6_QUELO</name>